<evidence type="ECO:0008006" key="4">
    <source>
        <dbReference type="Google" id="ProtNLM"/>
    </source>
</evidence>
<accession>A0A1X7GIH4</accession>
<dbReference type="AlphaFoldDB" id="A0A1X7GIH4"/>
<keyword evidence="3" id="KW-1185">Reference proteome</keyword>
<protein>
    <recommendedName>
        <fullName evidence="4">DUF3949 domain-containing protein</fullName>
    </recommendedName>
</protein>
<dbReference type="Pfam" id="PF13133">
    <property type="entry name" value="DUF3949"/>
    <property type="match status" value="1"/>
</dbReference>
<keyword evidence="1" id="KW-0472">Membrane</keyword>
<name>A0A1X7GIH4_9BACL</name>
<dbReference type="Proteomes" id="UP000192940">
    <property type="component" value="Chromosome I"/>
</dbReference>
<dbReference type="EMBL" id="LT840184">
    <property type="protein sequence ID" value="SMF70254.1"/>
    <property type="molecule type" value="Genomic_DNA"/>
</dbReference>
<feature type="transmembrane region" description="Helical" evidence="1">
    <location>
        <begin position="6"/>
        <end position="27"/>
    </location>
</feature>
<reference evidence="2 3" key="1">
    <citation type="submission" date="2017-04" db="EMBL/GenBank/DDBJ databases">
        <authorList>
            <person name="Afonso C.L."/>
            <person name="Miller P.J."/>
            <person name="Scott M.A."/>
            <person name="Spackman E."/>
            <person name="Goraichik I."/>
            <person name="Dimitrov K.M."/>
            <person name="Suarez D.L."/>
            <person name="Swayne D.E."/>
        </authorList>
    </citation>
    <scope>NUCLEOTIDE SEQUENCE [LARGE SCALE GENOMIC DNA]</scope>
    <source>
        <strain evidence="2 3">N3/975</strain>
    </source>
</reference>
<proteinExistence type="predicted"/>
<organism evidence="2 3">
    <name type="scientific">Paenibacillus uliginis N3/975</name>
    <dbReference type="NCBI Taxonomy" id="1313296"/>
    <lineage>
        <taxon>Bacteria</taxon>
        <taxon>Bacillati</taxon>
        <taxon>Bacillota</taxon>
        <taxon>Bacilli</taxon>
        <taxon>Bacillales</taxon>
        <taxon>Paenibacillaceae</taxon>
        <taxon>Paenibacillus</taxon>
    </lineage>
</organism>
<evidence type="ECO:0000313" key="2">
    <source>
        <dbReference type="EMBL" id="SMF70254.1"/>
    </source>
</evidence>
<sequence length="85" mass="10176">MDITIWIIAGVLFLLFLVMIPVQYNYIKALNEDPRRKEKTQNEYYEGMSFQEEQLHFNSQGGLFWPSSFVASLIYKFRHKKKKPN</sequence>
<evidence type="ECO:0000256" key="1">
    <source>
        <dbReference type="SAM" id="Phobius"/>
    </source>
</evidence>
<keyword evidence="1" id="KW-1133">Transmembrane helix</keyword>
<keyword evidence="1" id="KW-0812">Transmembrane</keyword>
<evidence type="ECO:0000313" key="3">
    <source>
        <dbReference type="Proteomes" id="UP000192940"/>
    </source>
</evidence>
<dbReference type="InterPro" id="IPR025032">
    <property type="entry name" value="DUF3949"/>
</dbReference>
<gene>
    <name evidence="2" type="ORF">SAMN05661091_0648</name>
</gene>